<dbReference type="GO" id="GO:0035091">
    <property type="term" value="F:phosphatidylinositol binding"/>
    <property type="evidence" value="ECO:0007669"/>
    <property type="project" value="InterPro"/>
</dbReference>
<comment type="function">
    <text evidence="1">Component of the ESCRT-0 complex which is the sorting receptor for ubiquitinated cargo proteins at the multivesicular body (MVB).</text>
</comment>
<evidence type="ECO:0000256" key="27">
    <source>
        <dbReference type="PROSITE-ProRule" id="PRU10141"/>
    </source>
</evidence>
<dbReference type="SMART" id="SM00326">
    <property type="entry name" value="SH3"/>
    <property type="match status" value="1"/>
</dbReference>
<evidence type="ECO:0000256" key="16">
    <source>
        <dbReference type="ARBA" id="ARBA00022679"/>
    </source>
</evidence>
<dbReference type="GO" id="GO:0010008">
    <property type="term" value="C:endosome membrane"/>
    <property type="evidence" value="ECO:0007669"/>
    <property type="project" value="UniProtKB-SubCell"/>
</dbReference>
<dbReference type="OrthoDB" id="248923at2759"/>
<dbReference type="PRINTS" id="PR01887">
    <property type="entry name" value="SPECTRNALPHA"/>
</dbReference>
<dbReference type="GO" id="GO:0071470">
    <property type="term" value="P:cellular response to osmotic stress"/>
    <property type="evidence" value="ECO:0007669"/>
    <property type="project" value="UniProtKB-ARBA"/>
</dbReference>
<feature type="compositionally biased region" description="Low complexity" evidence="28">
    <location>
        <begin position="454"/>
        <end position="481"/>
    </location>
</feature>
<dbReference type="PROSITE" id="PS00108">
    <property type="entry name" value="PROTEIN_KINASE_ST"/>
    <property type="match status" value="1"/>
</dbReference>
<dbReference type="EC" id="2.7.11.1" evidence="8"/>
<evidence type="ECO:0000256" key="6">
    <source>
        <dbReference type="ARBA" id="ARBA00009666"/>
    </source>
</evidence>
<evidence type="ECO:0000256" key="10">
    <source>
        <dbReference type="ARBA" id="ARBA00018978"/>
    </source>
</evidence>
<evidence type="ECO:0000256" key="1">
    <source>
        <dbReference type="ARBA" id="ARBA00002654"/>
    </source>
</evidence>
<evidence type="ECO:0000256" key="11">
    <source>
        <dbReference type="ARBA" id="ARBA00022443"/>
    </source>
</evidence>
<feature type="compositionally biased region" description="Pro residues" evidence="28">
    <location>
        <begin position="340"/>
        <end position="350"/>
    </location>
</feature>
<gene>
    <name evidence="33" type="ORF">PISL3812_01446</name>
</gene>
<dbReference type="Gene3D" id="1.25.40.90">
    <property type="match status" value="1"/>
</dbReference>
<reference evidence="33 34" key="1">
    <citation type="submission" date="2015-04" db="EMBL/GenBank/DDBJ databases">
        <authorList>
            <person name="Syromyatnikov M.Y."/>
            <person name="Popov V.N."/>
        </authorList>
    </citation>
    <scope>NUCLEOTIDE SEQUENCE [LARGE SCALE GENOMIC DNA]</scope>
    <source>
        <strain evidence="33">WF-38-12</strain>
    </source>
</reference>
<dbReference type="InterPro" id="IPR036936">
    <property type="entry name" value="CRIB_dom_sf"/>
</dbReference>
<dbReference type="GO" id="GO:0005524">
    <property type="term" value="F:ATP binding"/>
    <property type="evidence" value="ECO:0007669"/>
    <property type="project" value="UniProtKB-UniRule"/>
</dbReference>
<feature type="compositionally biased region" description="Low complexity" evidence="28">
    <location>
        <begin position="427"/>
        <end position="442"/>
    </location>
</feature>
<proteinExistence type="inferred from homology"/>
<dbReference type="PROSITE" id="PS50011">
    <property type="entry name" value="PROTEIN_KINASE_DOM"/>
    <property type="match status" value="1"/>
</dbReference>
<evidence type="ECO:0000259" key="29">
    <source>
        <dbReference type="PROSITE" id="PS50002"/>
    </source>
</evidence>
<dbReference type="FunFam" id="1.10.510.10:FF:000011">
    <property type="entry name" value="Non-specific serine/threonine protein kinase"/>
    <property type="match status" value="1"/>
</dbReference>
<evidence type="ECO:0000256" key="24">
    <source>
        <dbReference type="ARBA" id="ARBA00048679"/>
    </source>
</evidence>
<dbReference type="Pfam" id="PF00786">
    <property type="entry name" value="PBD"/>
    <property type="match status" value="1"/>
</dbReference>
<feature type="compositionally biased region" description="Polar residues" evidence="28">
    <location>
        <begin position="310"/>
        <end position="320"/>
    </location>
</feature>
<evidence type="ECO:0000256" key="22">
    <source>
        <dbReference type="ARBA" id="ARBA00023242"/>
    </source>
</evidence>
<dbReference type="GO" id="GO:0043130">
    <property type="term" value="F:ubiquitin binding"/>
    <property type="evidence" value="ECO:0007669"/>
    <property type="project" value="InterPro"/>
</dbReference>
<dbReference type="OMA" id="ANDQHHI"/>
<dbReference type="GO" id="GO:0015031">
    <property type="term" value="P:protein transport"/>
    <property type="evidence" value="ECO:0007669"/>
    <property type="project" value="UniProtKB-KW"/>
</dbReference>
<evidence type="ECO:0000256" key="25">
    <source>
        <dbReference type="ARBA" id="ARBA00053561"/>
    </source>
</evidence>
<keyword evidence="11 26" id="KW-0728">SH3 domain</keyword>
<evidence type="ECO:0000256" key="28">
    <source>
        <dbReference type="SAM" id="MobiDB-lite"/>
    </source>
</evidence>
<keyword evidence="16" id="KW-0808">Transferase</keyword>
<feature type="region of interest" description="Disordered" evidence="28">
    <location>
        <begin position="188"/>
        <end position="210"/>
    </location>
</feature>
<dbReference type="PANTHER" id="PTHR45832:SF22">
    <property type="entry name" value="SERINE_THREONINE-PROTEIN KINASE SAMKA-RELATED"/>
    <property type="match status" value="1"/>
</dbReference>
<keyword evidence="20 27" id="KW-0067">ATP-binding</keyword>
<name>A0A0U1LM61_TALIS</name>
<dbReference type="Pfam" id="PF00018">
    <property type="entry name" value="SH3_1"/>
    <property type="match status" value="1"/>
</dbReference>
<comment type="similarity">
    <text evidence="6">Belongs to the STAM family.</text>
</comment>
<dbReference type="SMART" id="SM00220">
    <property type="entry name" value="S_TKc"/>
    <property type="match status" value="1"/>
</dbReference>
<evidence type="ECO:0000256" key="20">
    <source>
        <dbReference type="ARBA" id="ARBA00022840"/>
    </source>
</evidence>
<dbReference type="PROSITE" id="PS00107">
    <property type="entry name" value="PROTEIN_KINASE_ATP"/>
    <property type="match status" value="1"/>
</dbReference>
<feature type="compositionally biased region" description="Low complexity" evidence="28">
    <location>
        <begin position="492"/>
        <end position="504"/>
    </location>
</feature>
<dbReference type="PRINTS" id="PR00452">
    <property type="entry name" value="SH3DOMAIN"/>
</dbReference>
<feature type="domain" description="CRIB" evidence="31">
    <location>
        <begin position="225"/>
        <end position="238"/>
    </location>
</feature>
<dbReference type="InterPro" id="IPR008271">
    <property type="entry name" value="Ser/Thr_kinase_AS"/>
</dbReference>
<dbReference type="SUPFAM" id="SSF56112">
    <property type="entry name" value="Protein kinase-like (PK-like)"/>
    <property type="match status" value="1"/>
</dbReference>
<dbReference type="EMBL" id="CVMT01000001">
    <property type="protein sequence ID" value="CRG84116.1"/>
    <property type="molecule type" value="Genomic_DNA"/>
</dbReference>
<evidence type="ECO:0000256" key="2">
    <source>
        <dbReference type="ARBA" id="ARBA00004123"/>
    </source>
</evidence>
<dbReference type="Pfam" id="PF00069">
    <property type="entry name" value="Pkinase"/>
    <property type="match status" value="1"/>
</dbReference>
<dbReference type="SUPFAM" id="SSF50044">
    <property type="entry name" value="SH3-domain"/>
    <property type="match status" value="1"/>
</dbReference>
<keyword evidence="13" id="KW-0963">Cytoplasm</keyword>
<dbReference type="InterPro" id="IPR000719">
    <property type="entry name" value="Prot_kinase_dom"/>
</dbReference>
<keyword evidence="21" id="KW-0653">Protein transport</keyword>
<dbReference type="GO" id="GO:0019236">
    <property type="term" value="P:response to pheromone"/>
    <property type="evidence" value="ECO:0007669"/>
    <property type="project" value="UniProtKB-KW"/>
</dbReference>
<evidence type="ECO:0000256" key="13">
    <source>
        <dbReference type="ARBA" id="ARBA00022490"/>
    </source>
</evidence>
<feature type="compositionally biased region" description="Pro residues" evidence="28">
    <location>
        <begin position="1374"/>
        <end position="1394"/>
    </location>
</feature>
<keyword evidence="19 33" id="KW-0418">Kinase</keyword>
<dbReference type="FunFam" id="3.30.200.20:FF:000385">
    <property type="entry name" value="Non-specific serine/threonine protein kinase"/>
    <property type="match status" value="1"/>
</dbReference>
<dbReference type="PROSITE" id="PS50002">
    <property type="entry name" value="SH3"/>
    <property type="match status" value="1"/>
</dbReference>
<dbReference type="Pfam" id="PF00790">
    <property type="entry name" value="VHS"/>
    <property type="match status" value="1"/>
</dbReference>
<keyword evidence="34" id="KW-1185">Reference proteome</keyword>
<dbReference type="InterPro" id="IPR008942">
    <property type="entry name" value="ENTH_VHS"/>
</dbReference>
<dbReference type="InterPro" id="IPR011009">
    <property type="entry name" value="Kinase-like_dom_sf"/>
</dbReference>
<dbReference type="InterPro" id="IPR036028">
    <property type="entry name" value="SH3-like_dom_sf"/>
</dbReference>
<dbReference type="InterPro" id="IPR002014">
    <property type="entry name" value="VHS_dom"/>
</dbReference>
<dbReference type="Proteomes" id="UP000054383">
    <property type="component" value="Unassembled WGS sequence"/>
</dbReference>
<evidence type="ECO:0000256" key="14">
    <source>
        <dbReference type="ARBA" id="ARBA00022507"/>
    </source>
</evidence>
<evidence type="ECO:0000256" key="17">
    <source>
        <dbReference type="ARBA" id="ARBA00022741"/>
    </source>
</evidence>
<dbReference type="GO" id="GO:0007034">
    <property type="term" value="P:vacuolar transport"/>
    <property type="evidence" value="ECO:0007669"/>
    <property type="project" value="UniProtKB-ARBA"/>
</dbReference>
<dbReference type="InterPro" id="IPR033923">
    <property type="entry name" value="PAK_BD"/>
</dbReference>
<evidence type="ECO:0000256" key="12">
    <source>
        <dbReference type="ARBA" id="ARBA00022448"/>
    </source>
</evidence>
<dbReference type="InterPro" id="IPR001452">
    <property type="entry name" value="SH3_domain"/>
</dbReference>
<dbReference type="PROSITE" id="PS50108">
    <property type="entry name" value="CRIB"/>
    <property type="match status" value="1"/>
</dbReference>
<evidence type="ECO:0000256" key="15">
    <source>
        <dbReference type="ARBA" id="ARBA00022527"/>
    </source>
</evidence>
<dbReference type="InterPro" id="IPR017441">
    <property type="entry name" value="Protein_kinase_ATP_BS"/>
</dbReference>
<accession>A0A0U1LM61</accession>
<feature type="compositionally biased region" description="Polar residues" evidence="28">
    <location>
        <begin position="985"/>
        <end position="997"/>
    </location>
</feature>
<evidence type="ECO:0000256" key="8">
    <source>
        <dbReference type="ARBA" id="ARBA00012513"/>
    </source>
</evidence>
<feature type="region of interest" description="Disordered" evidence="28">
    <location>
        <begin position="304"/>
        <end position="522"/>
    </location>
</feature>
<feature type="compositionally biased region" description="Low complexity" evidence="28">
    <location>
        <begin position="62"/>
        <end position="74"/>
    </location>
</feature>
<keyword evidence="12" id="KW-0813">Transport</keyword>
<dbReference type="STRING" id="28573.A0A0U1LM61"/>
<keyword evidence="15" id="KW-0723">Serine/threonine-protein kinase</keyword>
<dbReference type="GO" id="GO:0106310">
    <property type="term" value="F:protein serine kinase activity"/>
    <property type="evidence" value="ECO:0007669"/>
    <property type="project" value="RHEA"/>
</dbReference>
<feature type="compositionally biased region" description="Low complexity" evidence="28">
    <location>
        <begin position="1317"/>
        <end position="1338"/>
    </location>
</feature>
<feature type="domain" description="VHS" evidence="32">
    <location>
        <begin position="812"/>
        <end position="941"/>
    </location>
</feature>
<evidence type="ECO:0000256" key="18">
    <source>
        <dbReference type="ARBA" id="ARBA00022753"/>
    </source>
</evidence>
<comment type="catalytic activity">
    <reaction evidence="23">
        <text>L-threonyl-[protein] + ATP = O-phospho-L-threonyl-[protein] + ADP + H(+)</text>
        <dbReference type="Rhea" id="RHEA:46608"/>
        <dbReference type="Rhea" id="RHEA-COMP:11060"/>
        <dbReference type="Rhea" id="RHEA-COMP:11605"/>
        <dbReference type="ChEBI" id="CHEBI:15378"/>
        <dbReference type="ChEBI" id="CHEBI:30013"/>
        <dbReference type="ChEBI" id="CHEBI:30616"/>
        <dbReference type="ChEBI" id="CHEBI:61977"/>
        <dbReference type="ChEBI" id="CHEBI:456216"/>
        <dbReference type="EC" id="2.7.11.1"/>
    </reaction>
</comment>
<dbReference type="Gene3D" id="2.30.30.40">
    <property type="entry name" value="SH3 Domains"/>
    <property type="match status" value="1"/>
</dbReference>
<evidence type="ECO:0000256" key="5">
    <source>
        <dbReference type="ARBA" id="ARBA00008874"/>
    </source>
</evidence>
<dbReference type="GO" id="GO:0001402">
    <property type="term" value="P:signal transduction involved in filamentous growth"/>
    <property type="evidence" value="ECO:0007669"/>
    <property type="project" value="UniProtKB-ARBA"/>
</dbReference>
<dbReference type="SMART" id="SM00285">
    <property type="entry name" value="PBD"/>
    <property type="match status" value="1"/>
</dbReference>
<dbReference type="GO" id="GO:0005634">
    <property type="term" value="C:nucleus"/>
    <property type="evidence" value="ECO:0007669"/>
    <property type="project" value="UniProtKB-SubCell"/>
</dbReference>
<evidence type="ECO:0000313" key="33">
    <source>
        <dbReference type="EMBL" id="CRG84116.1"/>
    </source>
</evidence>
<evidence type="ECO:0000313" key="34">
    <source>
        <dbReference type="Proteomes" id="UP000054383"/>
    </source>
</evidence>
<feature type="binding site" evidence="27">
    <location>
        <position position="569"/>
    </location>
    <ligand>
        <name>ATP</name>
        <dbReference type="ChEBI" id="CHEBI:30616"/>
    </ligand>
</feature>
<comment type="function">
    <text evidence="25">MAP4K component of the MAPK pathway required for the mating pheromone response and the regulation of cell polarity and cell cycle.</text>
</comment>
<organism evidence="33 34">
    <name type="scientific">Talaromyces islandicus</name>
    <name type="common">Penicillium islandicum</name>
    <dbReference type="NCBI Taxonomy" id="28573"/>
    <lineage>
        <taxon>Eukaryota</taxon>
        <taxon>Fungi</taxon>
        <taxon>Dikarya</taxon>
        <taxon>Ascomycota</taxon>
        <taxon>Pezizomycotina</taxon>
        <taxon>Eurotiomycetes</taxon>
        <taxon>Eurotiomycetidae</taxon>
        <taxon>Eurotiales</taxon>
        <taxon>Trichocomaceae</taxon>
        <taxon>Talaromyces</taxon>
        <taxon>Talaromyces sect. Islandici</taxon>
    </lineage>
</organism>
<feature type="compositionally biased region" description="Polar residues" evidence="28">
    <location>
        <begin position="1399"/>
        <end position="1426"/>
    </location>
</feature>
<feature type="region of interest" description="Disordered" evidence="28">
    <location>
        <begin position="1"/>
        <end position="161"/>
    </location>
</feature>
<comment type="catalytic activity">
    <reaction evidence="24">
        <text>L-seryl-[protein] + ATP = O-phospho-L-seryl-[protein] + ADP + H(+)</text>
        <dbReference type="Rhea" id="RHEA:17989"/>
        <dbReference type="Rhea" id="RHEA-COMP:9863"/>
        <dbReference type="Rhea" id="RHEA-COMP:11604"/>
        <dbReference type="ChEBI" id="CHEBI:15378"/>
        <dbReference type="ChEBI" id="CHEBI:29999"/>
        <dbReference type="ChEBI" id="CHEBI:30616"/>
        <dbReference type="ChEBI" id="CHEBI:83421"/>
        <dbReference type="ChEBI" id="CHEBI:456216"/>
        <dbReference type="EC" id="2.7.11.1"/>
    </reaction>
</comment>
<protein>
    <recommendedName>
        <fullName evidence="9">Class E vacuolar protein-sorting machinery protein HSE1</fullName>
        <ecNumber evidence="8">2.7.11.1</ecNumber>
    </recommendedName>
    <alternativeName>
        <fullName evidence="10">Class E vacuolar protein-sorting machinery protein hse1</fullName>
    </alternativeName>
</protein>
<comment type="subunit">
    <text evidence="7">Component of the ESCRT-0 complex composed of HSE1 and VPS27.</text>
</comment>
<dbReference type="CDD" id="cd11805">
    <property type="entry name" value="SH3_GRB2_like_C"/>
    <property type="match status" value="1"/>
</dbReference>
<dbReference type="Gene3D" id="1.10.510.10">
    <property type="entry name" value="Transferase(Phosphotransferase) domain 1"/>
    <property type="match status" value="1"/>
</dbReference>
<evidence type="ECO:0000256" key="4">
    <source>
        <dbReference type="ARBA" id="ARBA00004496"/>
    </source>
</evidence>
<dbReference type="PANTHER" id="PTHR45832">
    <property type="entry name" value="SERINE/THREONINE-PROTEIN KINASE SAMKA-RELATED-RELATED"/>
    <property type="match status" value="1"/>
</dbReference>
<feature type="region of interest" description="Disordered" evidence="28">
    <location>
        <begin position="1169"/>
        <end position="1201"/>
    </location>
</feature>
<dbReference type="InterPro" id="IPR000095">
    <property type="entry name" value="CRIB_dom"/>
</dbReference>
<comment type="similarity">
    <text evidence="5">Belongs to the protein kinase superfamily. STE Ser/Thr protein kinase family. STE20 subfamily.</text>
</comment>
<evidence type="ECO:0000259" key="30">
    <source>
        <dbReference type="PROSITE" id="PS50011"/>
    </source>
</evidence>
<dbReference type="Pfam" id="PF03127">
    <property type="entry name" value="GAT"/>
    <property type="match status" value="1"/>
</dbReference>
<dbReference type="CDD" id="cd01093">
    <property type="entry name" value="CRIB_PAK_like"/>
    <property type="match status" value="1"/>
</dbReference>
<evidence type="ECO:0000259" key="31">
    <source>
        <dbReference type="PROSITE" id="PS50108"/>
    </source>
</evidence>
<comment type="subcellular location">
    <subcellularLocation>
        <location evidence="4">Cytoplasm</location>
    </subcellularLocation>
    <subcellularLocation>
        <location evidence="3">Endosome membrane</location>
        <topology evidence="3">Peripheral membrane protein</topology>
        <orientation evidence="3">Cytoplasmic side</orientation>
    </subcellularLocation>
    <subcellularLocation>
        <location evidence="2">Nucleus</location>
    </subcellularLocation>
</comment>
<feature type="compositionally biased region" description="Low complexity" evidence="28">
    <location>
        <begin position="1254"/>
        <end position="1275"/>
    </location>
</feature>
<feature type="compositionally biased region" description="Polar residues" evidence="28">
    <location>
        <begin position="1238"/>
        <end position="1253"/>
    </location>
</feature>
<dbReference type="Gene3D" id="1.20.5.1940">
    <property type="match status" value="1"/>
</dbReference>
<evidence type="ECO:0000256" key="26">
    <source>
        <dbReference type="PROSITE-ProRule" id="PRU00192"/>
    </source>
</evidence>
<feature type="region of interest" description="Disordered" evidence="28">
    <location>
        <begin position="974"/>
        <end position="1008"/>
    </location>
</feature>
<evidence type="ECO:0000256" key="19">
    <source>
        <dbReference type="ARBA" id="ARBA00022777"/>
    </source>
</evidence>
<dbReference type="CDD" id="cd16978">
    <property type="entry name" value="VHS_HSE1"/>
    <property type="match status" value="1"/>
</dbReference>
<feature type="domain" description="Protein kinase" evidence="30">
    <location>
        <begin position="540"/>
        <end position="791"/>
    </location>
</feature>
<dbReference type="FunFam" id="2.30.30.40:FF:000072">
    <property type="entry name" value="Unconventional Myosin IB"/>
    <property type="match status" value="1"/>
</dbReference>
<keyword evidence="18" id="KW-0967">Endosome</keyword>
<evidence type="ECO:0000256" key="21">
    <source>
        <dbReference type="ARBA" id="ARBA00022927"/>
    </source>
</evidence>
<evidence type="ECO:0000256" key="9">
    <source>
        <dbReference type="ARBA" id="ARBA00017923"/>
    </source>
</evidence>
<dbReference type="Gene3D" id="3.30.200.20">
    <property type="entry name" value="Phosphorylase Kinase, domain 1"/>
    <property type="match status" value="1"/>
</dbReference>
<dbReference type="SMART" id="SM00288">
    <property type="entry name" value="VHS"/>
    <property type="match status" value="1"/>
</dbReference>
<dbReference type="GO" id="GO:0016192">
    <property type="term" value="P:vesicle-mediated transport"/>
    <property type="evidence" value="ECO:0007669"/>
    <property type="project" value="UniProtKB-ARBA"/>
</dbReference>
<dbReference type="GO" id="GO:0008349">
    <property type="term" value="F:MAP kinase kinase kinase kinase activity"/>
    <property type="evidence" value="ECO:0007669"/>
    <property type="project" value="UniProtKB-ARBA"/>
</dbReference>
<evidence type="ECO:0000256" key="7">
    <source>
        <dbReference type="ARBA" id="ARBA00011446"/>
    </source>
</evidence>
<dbReference type="CDD" id="cd06614">
    <property type="entry name" value="STKc_PAK"/>
    <property type="match status" value="1"/>
</dbReference>
<sequence>MDQERSSGFRFRRPNSKLHKDPPLKSQQSNPSLKRHPSAPVYPRGHAGRGEHTRTRSNAYGSSSSSVDQQSASAGHSPVLASGEFASSSSSHQTFKSRIGRFSFTNGKSPDELTSPPFDTRGMLNVLEETDSSELDHQETSSETSQRPPRLQSYHTSPAGGLQTLRQSASYSALQPHMDTALPPIQDASAAKRNSDDGNGSKSRRKGTFSNFVNSVLGSPRNIKISAPENPVHVTHVGYDNQTGQFTGLPKDWQRMLQASGISKKEQEQHPQTMVDIMRFYEKNAAGASDDEVWHKFDHAHPRAEYPDNVSPTHSPTSGVASALMGPRFPQNHEGSFENPRPPPPVPPSGAPGMIIPNRAAPKPPTAGSGIVPSRPPPQPPLSIKTTPTTLTQELSLTPSIPEDEPAPLDTPTSQRAGYGAINSPTQYQQQQERAMAAAQQAITDKQLDRSRSQRQQQQQQQQYQQQRPEQQVSPVAATPTPTTPQHPFSNAQAAVPQAPQHQHSGATPRPRPRARQSTAFDVRGKLQAICTPGDPTRRYYNLNKIGQGASGGVFTAYENNTNNCVAIKQMNLDLQPKKDLIINEILVMKDSKHKNIVNFLDSYLHGLDLWVVMEYMEGGSLTDVVTFNMMTEGQIAAVCRETLNGLQHLHSKGVIHRDIKSDNILLSMEGEIKLTDFGFCAQINDSQTKRNTMVGTPYWMAPEVVTRKEYGRKVDIWSLGIMAIEMIEGEPPYLTESPLRALYLIATNGTPKIKDEHNLSPEFRDFLHFALRVDPEKRASAHDLLKHTFMLSCEPLLSLAPLVKAARITKATDENLTSENWEFILDVCDKVNNEDSGAKDAVAALIKRLAHRNANVQLYTLELGNSLAQNCGPKIHRELASRSFTEALLRLANDRNTHQQVKSKILERMEEWTEMFSSSPDFGIMEQAYMKLKTTNPNLQAPSKPTKRQITEIDRQKEEEELQMALALSIKDNKQPADARAPVASSSTSEAVSQAQPVAEAGQPIPSGTTAATVSRVRALFDFQPSEPGELQFRKGDVIAVLESVYKDWWKGSLRGQTGIFPLNYVEKLPDPTVEDLQREAQMEGEVFGQIKNVEKLLTLLSTSSSELNVQDNEEITTLYHSTLSIRPKLIELIGKYSQKKDEFTQLNEKFIKARRDYESLLEASMSHPAQPQYGRPPQQSYPYAPGAPPQGFPPGHAVPAQAEPQRYYNARPQESQPGQLNGPGYYAGDPAHGFPPTSQSPDPRNQIPTGNQPFQQQQQQQPSPQQPSEPYQPVHHRPQSTYDHPQELGTSVYDSPLEGRYTYAAPGAPPPQQAPPQGHVQPLQPQQPGGEQSSPSVYSPDEQRPGNMQFPPPQTQQQAMHPPYPTSATTQHPPPSQQPPPIPTSSPQPTPYPALNAGQSNPAYNAYQQSHANSVNTNPASFYR</sequence>
<keyword evidence="14" id="KW-0589">Pheromone response</keyword>
<dbReference type="Gene3D" id="3.90.810.10">
    <property type="entry name" value="CRIB domain"/>
    <property type="match status" value="1"/>
</dbReference>
<feature type="compositionally biased region" description="Polar residues" evidence="28">
    <location>
        <begin position="1281"/>
        <end position="1295"/>
    </location>
</feature>
<keyword evidence="17 27" id="KW-0547">Nucleotide-binding</keyword>
<dbReference type="PROSITE" id="PS50179">
    <property type="entry name" value="VHS"/>
    <property type="match status" value="1"/>
</dbReference>
<dbReference type="FunFam" id="3.90.810.10:FF:000007">
    <property type="entry name" value="Non-specific serine/threonine protein kinase"/>
    <property type="match status" value="1"/>
</dbReference>
<evidence type="ECO:0000256" key="23">
    <source>
        <dbReference type="ARBA" id="ARBA00047899"/>
    </source>
</evidence>
<keyword evidence="22" id="KW-0539">Nucleus</keyword>
<dbReference type="SUPFAM" id="SSF48464">
    <property type="entry name" value="ENTH/VHS domain"/>
    <property type="match status" value="1"/>
</dbReference>
<evidence type="ECO:0000256" key="3">
    <source>
        <dbReference type="ARBA" id="ARBA00004125"/>
    </source>
</evidence>
<evidence type="ECO:0000259" key="32">
    <source>
        <dbReference type="PROSITE" id="PS50179"/>
    </source>
</evidence>
<feature type="region of interest" description="Disordered" evidence="28">
    <location>
        <begin position="1214"/>
        <end position="1426"/>
    </location>
</feature>
<feature type="domain" description="SH3" evidence="29">
    <location>
        <begin position="1013"/>
        <end position="1072"/>
    </location>
</feature>
<dbReference type="InterPro" id="IPR051931">
    <property type="entry name" value="PAK3-like"/>
</dbReference>
<feature type="compositionally biased region" description="Polar residues" evidence="28">
    <location>
        <begin position="384"/>
        <end position="399"/>
    </location>
</feature>
<dbReference type="InterPro" id="IPR004152">
    <property type="entry name" value="GAT_dom"/>
</dbReference>